<keyword evidence="10" id="KW-0251">Elongation factor</keyword>
<dbReference type="SUPFAM" id="SSF54534">
    <property type="entry name" value="FKBP-like"/>
    <property type="match status" value="1"/>
</dbReference>
<dbReference type="GO" id="GO:0032784">
    <property type="term" value="P:regulation of DNA-templated transcription elongation"/>
    <property type="evidence" value="ECO:0007669"/>
    <property type="project" value="InterPro"/>
</dbReference>
<name>A0A160TVK5_9ZZZZ</name>
<evidence type="ECO:0000256" key="5">
    <source>
        <dbReference type="ARBA" id="ARBA00023163"/>
    </source>
</evidence>
<proteinExistence type="inferred from homology"/>
<dbReference type="NCBIfam" id="TIGR01462">
    <property type="entry name" value="greA"/>
    <property type="match status" value="1"/>
</dbReference>
<reference evidence="10" key="1">
    <citation type="submission" date="2015-10" db="EMBL/GenBank/DDBJ databases">
        <authorList>
            <person name="Gilbert D.G."/>
        </authorList>
    </citation>
    <scope>NUCLEOTIDE SEQUENCE</scope>
</reference>
<accession>A0A160TVK5</accession>
<dbReference type="PANTHER" id="PTHR30437:SF4">
    <property type="entry name" value="TRANSCRIPTION ELONGATION FACTOR GREA"/>
    <property type="match status" value="1"/>
</dbReference>
<evidence type="ECO:0000313" key="10">
    <source>
        <dbReference type="EMBL" id="CUS54801.1"/>
    </source>
</evidence>
<keyword evidence="4" id="KW-0238">DNA-binding</keyword>
<dbReference type="PROSITE" id="PS00830">
    <property type="entry name" value="GREAB_2"/>
    <property type="match status" value="1"/>
</dbReference>
<dbReference type="GO" id="GO:0003746">
    <property type="term" value="F:translation elongation factor activity"/>
    <property type="evidence" value="ECO:0007669"/>
    <property type="project" value="UniProtKB-KW"/>
</dbReference>
<dbReference type="Gene3D" id="3.10.50.30">
    <property type="entry name" value="Transcription elongation factor, GreA/GreB, C-terminal domain"/>
    <property type="match status" value="1"/>
</dbReference>
<keyword evidence="10" id="KW-0648">Protein biosynthesis</keyword>
<dbReference type="NCBIfam" id="NF001264">
    <property type="entry name" value="PRK00226.1-5"/>
    <property type="match status" value="1"/>
</dbReference>
<evidence type="ECO:0000259" key="9">
    <source>
        <dbReference type="Pfam" id="PF03449"/>
    </source>
</evidence>
<keyword evidence="3" id="KW-0805">Transcription regulation</keyword>
<dbReference type="GO" id="GO:0070063">
    <property type="term" value="F:RNA polymerase binding"/>
    <property type="evidence" value="ECO:0007669"/>
    <property type="project" value="InterPro"/>
</dbReference>
<organism evidence="10">
    <name type="scientific">hydrothermal vent metagenome</name>
    <dbReference type="NCBI Taxonomy" id="652676"/>
    <lineage>
        <taxon>unclassified sequences</taxon>
        <taxon>metagenomes</taxon>
        <taxon>ecological metagenomes</taxon>
    </lineage>
</organism>
<gene>
    <name evidence="10" type="ORF">MGWOODY_XGa1791</name>
</gene>
<evidence type="ECO:0000256" key="6">
    <source>
        <dbReference type="ARBA" id="ARBA00024916"/>
    </source>
</evidence>
<dbReference type="InterPro" id="IPR036953">
    <property type="entry name" value="GreA/GreB_C_sf"/>
</dbReference>
<dbReference type="EMBL" id="CZRL01000106">
    <property type="protein sequence ID" value="CUS54801.1"/>
    <property type="molecule type" value="Genomic_DNA"/>
</dbReference>
<evidence type="ECO:0000256" key="4">
    <source>
        <dbReference type="ARBA" id="ARBA00023125"/>
    </source>
</evidence>
<evidence type="ECO:0000256" key="7">
    <source>
        <dbReference type="ARBA" id="ARBA00030776"/>
    </source>
</evidence>
<evidence type="ECO:0000256" key="2">
    <source>
        <dbReference type="ARBA" id="ARBA00013729"/>
    </source>
</evidence>
<dbReference type="InterPro" id="IPR022691">
    <property type="entry name" value="Tscrpt_elong_fac_GreA/B_N"/>
</dbReference>
<comment type="function">
    <text evidence="6">Necessary for efficient RNA polymerase transcription elongation past template-encoded arresting sites. The arresting sites in DNA have the property of trapping a certain fraction of elongating RNA polymerases that pass through, resulting in locked ternary complexes. Cleavage of the nascent transcript by cleavage factors such as GreA or GreB allows the resumption of elongation from the new 3'terminus. GreA releases sequences of 2 to 3 nucleotides.</text>
</comment>
<protein>
    <recommendedName>
        <fullName evidence="2">Transcription elongation factor GreA</fullName>
    </recommendedName>
    <alternativeName>
        <fullName evidence="7">Transcript cleavage factor GreA</fullName>
    </alternativeName>
</protein>
<dbReference type="InterPro" id="IPR001437">
    <property type="entry name" value="Tscrpt_elong_fac_GreA/B_C"/>
</dbReference>
<dbReference type="AlphaFoldDB" id="A0A160TVK5"/>
<dbReference type="InterPro" id="IPR018151">
    <property type="entry name" value="TF_GreA/GreB_CS"/>
</dbReference>
<evidence type="ECO:0000256" key="3">
    <source>
        <dbReference type="ARBA" id="ARBA00023015"/>
    </source>
</evidence>
<evidence type="ECO:0000259" key="8">
    <source>
        <dbReference type="Pfam" id="PF01272"/>
    </source>
</evidence>
<dbReference type="InterPro" id="IPR023459">
    <property type="entry name" value="Tscrpt_elong_fac_GreA/B_fam"/>
</dbReference>
<dbReference type="FunFam" id="3.10.50.30:FF:000001">
    <property type="entry name" value="Transcription elongation factor GreA"/>
    <property type="match status" value="1"/>
</dbReference>
<dbReference type="Pfam" id="PF03449">
    <property type="entry name" value="GreA_GreB_N"/>
    <property type="match status" value="1"/>
</dbReference>
<feature type="domain" description="Transcription elongation factor GreA/GreB N-terminal" evidence="9">
    <location>
        <begin position="4"/>
        <end position="74"/>
    </location>
</feature>
<dbReference type="FunFam" id="1.10.287.180:FF:000001">
    <property type="entry name" value="Transcription elongation factor GreA"/>
    <property type="match status" value="1"/>
</dbReference>
<dbReference type="HAMAP" id="MF_00105">
    <property type="entry name" value="GreA_GreB"/>
    <property type="match status" value="1"/>
</dbReference>
<dbReference type="PIRSF" id="PIRSF006092">
    <property type="entry name" value="GreA_GreB"/>
    <property type="match status" value="1"/>
</dbReference>
<dbReference type="NCBIfam" id="NF001261">
    <property type="entry name" value="PRK00226.1-2"/>
    <property type="match status" value="1"/>
</dbReference>
<keyword evidence="5" id="KW-0804">Transcription</keyword>
<dbReference type="InterPro" id="IPR036805">
    <property type="entry name" value="Tscrpt_elong_fac_GreA/B_N_sf"/>
</dbReference>
<dbReference type="PROSITE" id="PS00829">
    <property type="entry name" value="GREAB_1"/>
    <property type="match status" value="1"/>
</dbReference>
<dbReference type="NCBIfam" id="NF001263">
    <property type="entry name" value="PRK00226.1-4"/>
    <property type="match status" value="1"/>
</dbReference>
<dbReference type="Gene3D" id="1.10.287.180">
    <property type="entry name" value="Transcription elongation factor, GreA/GreB, N-terminal domain"/>
    <property type="match status" value="1"/>
</dbReference>
<dbReference type="PANTHER" id="PTHR30437">
    <property type="entry name" value="TRANSCRIPTION ELONGATION FACTOR GREA"/>
    <property type="match status" value="1"/>
</dbReference>
<dbReference type="GO" id="GO:0006354">
    <property type="term" value="P:DNA-templated transcription elongation"/>
    <property type="evidence" value="ECO:0007669"/>
    <property type="project" value="TreeGrafter"/>
</dbReference>
<dbReference type="GO" id="GO:0003677">
    <property type="term" value="F:DNA binding"/>
    <property type="evidence" value="ECO:0007669"/>
    <property type="project" value="UniProtKB-KW"/>
</dbReference>
<evidence type="ECO:0000256" key="1">
    <source>
        <dbReference type="ARBA" id="ARBA00008213"/>
    </source>
</evidence>
<sequence length="167" mass="18242">MTRILLTTDGEIRLQNELQQLKRVDRPNVILAIAEARAHGDLSENAEYHAAKEQQGFIEGRIAELESKLASAEVVDPSKLNFQGKVVFGTLVDLWEEAGDREVSYQIVGELEADIDQGLISHNSPIAKAIIGKSAGDEIEFTAPDGARRYEILAVRMTPADTGSPDS</sequence>
<dbReference type="InterPro" id="IPR028624">
    <property type="entry name" value="Tscrpt_elong_fac_GreA/B"/>
</dbReference>
<dbReference type="Pfam" id="PF01272">
    <property type="entry name" value="GreA_GreB"/>
    <property type="match status" value="1"/>
</dbReference>
<feature type="domain" description="Transcription elongation factor GreA/GreB C-terminal" evidence="8">
    <location>
        <begin position="84"/>
        <end position="156"/>
    </location>
</feature>
<comment type="similarity">
    <text evidence="1">Belongs to the GreA/GreB family.</text>
</comment>
<dbReference type="SUPFAM" id="SSF46557">
    <property type="entry name" value="GreA transcript cleavage protein, N-terminal domain"/>
    <property type="match status" value="1"/>
</dbReference>
<dbReference type="InterPro" id="IPR006359">
    <property type="entry name" value="Tscrpt_elong_fac_GreA"/>
</dbReference>